<reference evidence="2" key="2">
    <citation type="submission" date="2021-04" db="EMBL/GenBank/DDBJ databases">
        <authorList>
            <person name="Podell S."/>
        </authorList>
    </citation>
    <scope>NUCLEOTIDE SEQUENCE</scope>
    <source>
        <strain evidence="2">Hildebrandi</strain>
    </source>
</reference>
<feature type="region of interest" description="Disordered" evidence="1">
    <location>
        <begin position="90"/>
        <end position="110"/>
    </location>
</feature>
<dbReference type="Proteomes" id="UP000693970">
    <property type="component" value="Unassembled WGS sequence"/>
</dbReference>
<sequence>MTMRAALRHLCQHGVEALTPTKKMSKAVTVGSYVAKPSRVVWHRPLVSKRVGNDLRKEAIRQGTYGSFDTTTGVGWEPSWDLVLHSNRHQSSRIGNIQPSKKTAKERSREDRALKLEENLAGQAQAMEDYYADKEKAKVLDNSFEARYKRMMRGGAAGGGR</sequence>
<evidence type="ECO:0008006" key="4">
    <source>
        <dbReference type="Google" id="ProtNLM"/>
    </source>
</evidence>
<evidence type="ECO:0000313" key="2">
    <source>
        <dbReference type="EMBL" id="KAG7365544.1"/>
    </source>
</evidence>
<accession>A0A9K3LPH8</accession>
<organism evidence="2 3">
    <name type="scientific">Nitzschia inconspicua</name>
    <dbReference type="NCBI Taxonomy" id="303405"/>
    <lineage>
        <taxon>Eukaryota</taxon>
        <taxon>Sar</taxon>
        <taxon>Stramenopiles</taxon>
        <taxon>Ochrophyta</taxon>
        <taxon>Bacillariophyta</taxon>
        <taxon>Bacillariophyceae</taxon>
        <taxon>Bacillariophycidae</taxon>
        <taxon>Bacillariales</taxon>
        <taxon>Bacillariaceae</taxon>
        <taxon>Nitzschia</taxon>
    </lineage>
</organism>
<evidence type="ECO:0000256" key="1">
    <source>
        <dbReference type="SAM" id="MobiDB-lite"/>
    </source>
</evidence>
<keyword evidence="3" id="KW-1185">Reference proteome</keyword>
<dbReference type="OrthoDB" id="18529at2759"/>
<feature type="compositionally biased region" description="Polar residues" evidence="1">
    <location>
        <begin position="92"/>
        <end position="101"/>
    </location>
</feature>
<protein>
    <recommendedName>
        <fullName evidence="4">MRPL25 domain-containing protein</fullName>
    </recommendedName>
</protein>
<dbReference type="AlphaFoldDB" id="A0A9K3LPH8"/>
<reference evidence="2" key="1">
    <citation type="journal article" date="2021" name="Sci. Rep.">
        <title>Diploid genomic architecture of Nitzschia inconspicua, an elite biomass production diatom.</title>
        <authorList>
            <person name="Oliver A."/>
            <person name="Podell S."/>
            <person name="Pinowska A."/>
            <person name="Traller J.C."/>
            <person name="Smith S.R."/>
            <person name="McClure R."/>
            <person name="Beliaev A."/>
            <person name="Bohutskyi P."/>
            <person name="Hill E.A."/>
            <person name="Rabines A."/>
            <person name="Zheng H."/>
            <person name="Allen L.Z."/>
            <person name="Kuo A."/>
            <person name="Grigoriev I.V."/>
            <person name="Allen A.E."/>
            <person name="Hazlebeck D."/>
            <person name="Allen E.E."/>
        </authorList>
    </citation>
    <scope>NUCLEOTIDE SEQUENCE</scope>
    <source>
        <strain evidence="2">Hildebrandi</strain>
    </source>
</reference>
<dbReference type="EMBL" id="JAGRRH010000009">
    <property type="protein sequence ID" value="KAG7365544.1"/>
    <property type="molecule type" value="Genomic_DNA"/>
</dbReference>
<name>A0A9K3LPH8_9STRA</name>
<comment type="caution">
    <text evidence="2">The sequence shown here is derived from an EMBL/GenBank/DDBJ whole genome shotgun (WGS) entry which is preliminary data.</text>
</comment>
<evidence type="ECO:0000313" key="3">
    <source>
        <dbReference type="Proteomes" id="UP000693970"/>
    </source>
</evidence>
<proteinExistence type="predicted"/>
<gene>
    <name evidence="2" type="ORF">IV203_038748</name>
</gene>